<dbReference type="CDD" id="cd09272">
    <property type="entry name" value="RNase_HI_RT_Ty1"/>
    <property type="match status" value="1"/>
</dbReference>
<reference evidence="2" key="1">
    <citation type="journal article" date="2019" name="Sci. Rep.">
        <title>Draft genome of Tanacetum cinerariifolium, the natural source of mosquito coil.</title>
        <authorList>
            <person name="Yamashiro T."/>
            <person name="Shiraishi A."/>
            <person name="Satake H."/>
            <person name="Nakayama K."/>
        </authorList>
    </citation>
    <scope>NUCLEOTIDE SEQUENCE</scope>
</reference>
<dbReference type="AlphaFoldDB" id="A0A6L2NK39"/>
<accession>A0A6L2NK39</accession>
<comment type="caution">
    <text evidence="2">The sequence shown here is derived from an EMBL/GenBank/DDBJ whole genome shotgun (WGS) entry which is preliminary data.</text>
</comment>
<name>A0A6L2NK39_TANCI</name>
<evidence type="ECO:0000259" key="1">
    <source>
        <dbReference type="Pfam" id="PF14244"/>
    </source>
</evidence>
<feature type="domain" description="Retrotransposon Copia-like N-terminal" evidence="1">
    <location>
        <begin position="22"/>
        <end position="66"/>
    </location>
</feature>
<dbReference type="InterPro" id="IPR029472">
    <property type="entry name" value="Copia-like_N"/>
</dbReference>
<dbReference type="Pfam" id="PF14244">
    <property type="entry name" value="Retrotran_gag_3"/>
    <property type="match status" value="1"/>
</dbReference>
<dbReference type="PANTHER" id="PTHR11439">
    <property type="entry name" value="GAG-POL-RELATED RETROTRANSPOSON"/>
    <property type="match status" value="1"/>
</dbReference>
<protein>
    <submittedName>
        <fullName evidence="2">Retrovirus-related Pol polyprotein from transposon TNT 1-94</fullName>
    </submittedName>
</protein>
<sequence length="399" mass="44823">MKQIDEDNVRIKLDLSSLLHLHPNDSATLIVVFVKLKGTENYQVWSCAMLLSLEEKNKTGFIDGSCRRSNTNEFLMGLDDCYMQIKSNILSRDELPDVKSAYAIISSEESHMVVSSSGVGTSQRSQPFVFSSNVARESKFIVGFDESKCFRDLMDVKIMEIGRHVHGLYYFDNMEGCPGFNGSASESERAATSDHNTTLFEDDIAVDDATEHVHVLNNQPLRRQGVHIVKQPKASLEAFVDADWAKCLATKKSVTGFCVKLNGSLISWKSKQQHTLAKSSAEAEYIAMASVTFEVTWILKILRDLEWNKVLPVNLYCDSQAAIKIVVNLVFHERTKHLKIDLHFVREIFLSGVIKTQKISTAAQPVDIFTKALDKNQHENLVNKVGLIDVFEVQVKGEC</sequence>
<dbReference type="EMBL" id="BKCJ010008989">
    <property type="protein sequence ID" value="GEU84884.1"/>
    <property type="molecule type" value="Genomic_DNA"/>
</dbReference>
<evidence type="ECO:0000313" key="2">
    <source>
        <dbReference type="EMBL" id="GEU84884.1"/>
    </source>
</evidence>
<dbReference type="PANTHER" id="PTHR11439:SF508">
    <property type="entry name" value="RNA-DIRECTED DNA POLYMERASE"/>
    <property type="match status" value="1"/>
</dbReference>
<organism evidence="2">
    <name type="scientific">Tanacetum cinerariifolium</name>
    <name type="common">Dalmatian daisy</name>
    <name type="synonym">Chrysanthemum cinerariifolium</name>
    <dbReference type="NCBI Taxonomy" id="118510"/>
    <lineage>
        <taxon>Eukaryota</taxon>
        <taxon>Viridiplantae</taxon>
        <taxon>Streptophyta</taxon>
        <taxon>Embryophyta</taxon>
        <taxon>Tracheophyta</taxon>
        <taxon>Spermatophyta</taxon>
        <taxon>Magnoliopsida</taxon>
        <taxon>eudicotyledons</taxon>
        <taxon>Gunneridae</taxon>
        <taxon>Pentapetalae</taxon>
        <taxon>asterids</taxon>
        <taxon>campanulids</taxon>
        <taxon>Asterales</taxon>
        <taxon>Asteraceae</taxon>
        <taxon>Asteroideae</taxon>
        <taxon>Anthemideae</taxon>
        <taxon>Anthemidinae</taxon>
        <taxon>Tanacetum</taxon>
    </lineage>
</organism>
<gene>
    <name evidence="2" type="ORF">Tci_056862</name>
</gene>
<proteinExistence type="predicted"/>